<protein>
    <submittedName>
        <fullName evidence="2">Uncharacterized protein</fullName>
    </submittedName>
</protein>
<keyword evidence="1" id="KW-0472">Membrane</keyword>
<proteinExistence type="predicted"/>
<evidence type="ECO:0000256" key="1">
    <source>
        <dbReference type="SAM" id="Phobius"/>
    </source>
</evidence>
<reference evidence="2 3" key="1">
    <citation type="submission" date="2019-08" db="EMBL/GenBank/DDBJ databases">
        <title>Seonamhaeicola sediminis sp. nov., isolated from marine sediment.</title>
        <authorList>
            <person name="Cao W.R."/>
        </authorList>
    </citation>
    <scope>NUCLEOTIDE SEQUENCE [LARGE SCALE GENOMIC DNA]</scope>
    <source>
        <strain evidence="2 3">1505</strain>
    </source>
</reference>
<evidence type="ECO:0000313" key="3">
    <source>
        <dbReference type="Proteomes" id="UP000321080"/>
    </source>
</evidence>
<name>A0A5C7GEI3_9FLAO</name>
<dbReference type="OrthoDB" id="981524at2"/>
<organism evidence="2 3">
    <name type="scientific">Seonamhaeicola maritimus</name>
    <dbReference type="NCBI Taxonomy" id="2591822"/>
    <lineage>
        <taxon>Bacteria</taxon>
        <taxon>Pseudomonadati</taxon>
        <taxon>Bacteroidota</taxon>
        <taxon>Flavobacteriia</taxon>
        <taxon>Flavobacteriales</taxon>
        <taxon>Flavobacteriaceae</taxon>
    </lineage>
</organism>
<dbReference type="EMBL" id="VRKQ01000018">
    <property type="protein sequence ID" value="TXG35253.1"/>
    <property type="molecule type" value="Genomic_DNA"/>
</dbReference>
<gene>
    <name evidence="2" type="ORF">FUA22_16010</name>
</gene>
<dbReference type="RefSeq" id="WP_147769597.1">
    <property type="nucleotide sequence ID" value="NZ_VRKQ01000018.1"/>
</dbReference>
<accession>A0A5C7GEI3</accession>
<feature type="transmembrane region" description="Helical" evidence="1">
    <location>
        <begin position="78"/>
        <end position="97"/>
    </location>
</feature>
<evidence type="ECO:0000313" key="2">
    <source>
        <dbReference type="EMBL" id="TXG35253.1"/>
    </source>
</evidence>
<dbReference type="Proteomes" id="UP000321080">
    <property type="component" value="Unassembled WGS sequence"/>
</dbReference>
<keyword evidence="1" id="KW-1133">Transmembrane helix</keyword>
<dbReference type="AlphaFoldDB" id="A0A5C7GEI3"/>
<keyword evidence="1" id="KW-0812">Transmembrane</keyword>
<sequence length="161" mass="18637">MKKNKLHNIKESGFNVPNGYFDSLEDNIMSELKLKEFSKNSGFKTPDNYFDAIEDTILNKVSLNKETKVIKLFNRSTIAYASSIAAAVLLLFSLSIFSNQDEELDYETVENYILNENFDSYEIASLLDEEDLSEENFIEFNIEDEAVEDYIFDNLDVEDLY</sequence>
<comment type="caution">
    <text evidence="2">The sequence shown here is derived from an EMBL/GenBank/DDBJ whole genome shotgun (WGS) entry which is preliminary data.</text>
</comment>
<keyword evidence="3" id="KW-1185">Reference proteome</keyword>